<dbReference type="HOGENOM" id="CLU_1740299_0_0_1"/>
<dbReference type="Proteomes" id="UP000016930">
    <property type="component" value="Unassembled WGS sequence"/>
</dbReference>
<organism evidence="1 2">
    <name type="scientific">Ceriporiopsis subvermispora (strain B)</name>
    <name type="common">White-rot fungus</name>
    <name type="synonym">Gelatoporia subvermispora</name>
    <dbReference type="NCBI Taxonomy" id="914234"/>
    <lineage>
        <taxon>Eukaryota</taxon>
        <taxon>Fungi</taxon>
        <taxon>Dikarya</taxon>
        <taxon>Basidiomycota</taxon>
        <taxon>Agaricomycotina</taxon>
        <taxon>Agaricomycetes</taxon>
        <taxon>Polyporales</taxon>
        <taxon>Gelatoporiaceae</taxon>
        <taxon>Gelatoporia</taxon>
    </lineage>
</organism>
<evidence type="ECO:0000313" key="2">
    <source>
        <dbReference type="Proteomes" id="UP000016930"/>
    </source>
</evidence>
<gene>
    <name evidence="1" type="ORF">CERSUDRAFT_115799</name>
</gene>
<keyword evidence="2" id="KW-1185">Reference proteome</keyword>
<dbReference type="EMBL" id="KB445799">
    <property type="protein sequence ID" value="EMD35883.1"/>
    <property type="molecule type" value="Genomic_DNA"/>
</dbReference>
<proteinExistence type="predicted"/>
<evidence type="ECO:0000313" key="1">
    <source>
        <dbReference type="EMBL" id="EMD35883.1"/>
    </source>
</evidence>
<sequence length="150" mass="16592">MLNSEEEARTTADRGFVSRTSNFAFLAKQALTNQSLLAGSRVSLCAAAFESEAPLHWFRFGQTQHRLGDPDPGIFELALSKRRTDSGADASTLSREALHKIRTTRRMNQRPRGLGRRASRCGRICTPLRRRPSVPRAVSMPRIAAARDGG</sequence>
<reference evidence="1 2" key="1">
    <citation type="journal article" date="2012" name="Proc. Natl. Acad. Sci. U.S.A.">
        <title>Comparative genomics of Ceriporiopsis subvermispora and Phanerochaete chrysosporium provide insight into selective ligninolysis.</title>
        <authorList>
            <person name="Fernandez-Fueyo E."/>
            <person name="Ruiz-Duenas F.J."/>
            <person name="Ferreira P."/>
            <person name="Floudas D."/>
            <person name="Hibbett D.S."/>
            <person name="Canessa P."/>
            <person name="Larrondo L.F."/>
            <person name="James T.Y."/>
            <person name="Seelenfreund D."/>
            <person name="Lobos S."/>
            <person name="Polanco R."/>
            <person name="Tello M."/>
            <person name="Honda Y."/>
            <person name="Watanabe T."/>
            <person name="Watanabe T."/>
            <person name="Ryu J.S."/>
            <person name="Kubicek C.P."/>
            <person name="Schmoll M."/>
            <person name="Gaskell J."/>
            <person name="Hammel K.E."/>
            <person name="St John F.J."/>
            <person name="Vanden Wymelenberg A."/>
            <person name="Sabat G."/>
            <person name="Splinter BonDurant S."/>
            <person name="Syed K."/>
            <person name="Yadav J.S."/>
            <person name="Doddapaneni H."/>
            <person name="Subramanian V."/>
            <person name="Lavin J.L."/>
            <person name="Oguiza J.A."/>
            <person name="Perez G."/>
            <person name="Pisabarro A.G."/>
            <person name="Ramirez L."/>
            <person name="Santoyo F."/>
            <person name="Master E."/>
            <person name="Coutinho P.M."/>
            <person name="Henrissat B."/>
            <person name="Lombard V."/>
            <person name="Magnuson J.K."/>
            <person name="Kuees U."/>
            <person name="Hori C."/>
            <person name="Igarashi K."/>
            <person name="Samejima M."/>
            <person name="Held B.W."/>
            <person name="Barry K.W."/>
            <person name="LaButti K.M."/>
            <person name="Lapidus A."/>
            <person name="Lindquist E.A."/>
            <person name="Lucas S.M."/>
            <person name="Riley R."/>
            <person name="Salamov A.A."/>
            <person name="Hoffmeister D."/>
            <person name="Schwenk D."/>
            <person name="Hadar Y."/>
            <person name="Yarden O."/>
            <person name="de Vries R.P."/>
            <person name="Wiebenga A."/>
            <person name="Stenlid J."/>
            <person name="Eastwood D."/>
            <person name="Grigoriev I.V."/>
            <person name="Berka R.M."/>
            <person name="Blanchette R.A."/>
            <person name="Kersten P."/>
            <person name="Martinez A.T."/>
            <person name="Vicuna R."/>
            <person name="Cullen D."/>
        </authorList>
    </citation>
    <scope>NUCLEOTIDE SEQUENCE [LARGE SCALE GENOMIC DNA]</scope>
    <source>
        <strain evidence="1 2">B</strain>
    </source>
</reference>
<accession>M2QFR5</accession>
<protein>
    <submittedName>
        <fullName evidence="1">Uncharacterized protein</fullName>
    </submittedName>
</protein>
<dbReference type="AlphaFoldDB" id="M2QFR5"/>
<name>M2QFR5_CERS8</name>